<dbReference type="SUPFAM" id="SSF51445">
    <property type="entry name" value="(Trans)glycosidases"/>
    <property type="match status" value="1"/>
</dbReference>
<dbReference type="PROSITE" id="PS51257">
    <property type="entry name" value="PROKAR_LIPOPROTEIN"/>
    <property type="match status" value="1"/>
</dbReference>
<dbReference type="Pfam" id="PF08522">
    <property type="entry name" value="BT_3987-like_N"/>
    <property type="match status" value="1"/>
</dbReference>
<dbReference type="HOGENOM" id="CLU_027259_0_0_10"/>
<evidence type="ECO:0000259" key="2">
    <source>
        <dbReference type="Pfam" id="PF08522"/>
    </source>
</evidence>
<evidence type="ECO:0000313" key="4">
    <source>
        <dbReference type="Proteomes" id="UP000018439"/>
    </source>
</evidence>
<dbReference type="eggNOG" id="COG3325">
    <property type="taxonomic scope" value="Bacteria"/>
</dbReference>
<keyword evidence="3" id="KW-0326">Glycosidase</keyword>
<keyword evidence="4" id="KW-1185">Reference proteome</keyword>
<dbReference type="InterPro" id="IPR013728">
    <property type="entry name" value="BT_3987-like_N"/>
</dbReference>
<gene>
    <name evidence="3" type="ORF">Bcop_1060</name>
</gene>
<dbReference type="EMBL" id="CM001167">
    <property type="protein sequence ID" value="EGJ71267.1"/>
    <property type="molecule type" value="Genomic_DNA"/>
</dbReference>
<proteinExistence type="predicted"/>
<keyword evidence="3" id="KW-0378">Hydrolase</keyword>
<feature type="domain" description="BT-3987-like N-terminal" evidence="2">
    <location>
        <begin position="49"/>
        <end position="162"/>
    </location>
</feature>
<reference evidence="3 4" key="1">
    <citation type="journal article" date="2011" name="Stand. Genomic Sci.">
        <title>Non-contiguous finished genome sequence of Bacteroides coprosuis type strain (PC139).</title>
        <authorList>
            <person name="Land M."/>
            <person name="Held B."/>
            <person name="Gronow S."/>
            <person name="Abt B."/>
            <person name="Lucas S."/>
            <person name="Del Rio T.G."/>
            <person name="Nolan M."/>
            <person name="Tice H."/>
            <person name="Cheng J.F."/>
            <person name="Pitluck S."/>
            <person name="Liolios K."/>
            <person name="Pagani I."/>
            <person name="Ivanova N."/>
            <person name="Mavromatis K."/>
            <person name="Mikhailova N."/>
            <person name="Pati A."/>
            <person name="Tapia R."/>
            <person name="Han C."/>
            <person name="Goodwin L."/>
            <person name="Chen A."/>
            <person name="Palaniappan K."/>
            <person name="Hauser L."/>
            <person name="Brambilla E.M."/>
            <person name="Rohde M."/>
            <person name="Goker M."/>
            <person name="Detter J.C."/>
            <person name="Woyke T."/>
            <person name="Bristow J."/>
            <person name="Eisen J.A."/>
            <person name="Markowitz V."/>
            <person name="Hugenholtz P."/>
            <person name="Kyrpides N.C."/>
            <person name="Klenk H.P."/>
            <person name="Lapidus A."/>
        </authorList>
    </citation>
    <scope>NUCLEOTIDE SEQUENCE</scope>
    <source>
        <strain evidence="3 4">DSM 18011</strain>
    </source>
</reference>
<keyword evidence="1" id="KW-0732">Signal</keyword>
<dbReference type="Proteomes" id="UP000018439">
    <property type="component" value="Chromosome"/>
</dbReference>
<organism evidence="3 4">
    <name type="scientific">Bacteroides coprosuis DSM 18011</name>
    <dbReference type="NCBI Taxonomy" id="679937"/>
    <lineage>
        <taxon>Bacteria</taxon>
        <taxon>Pseudomonadati</taxon>
        <taxon>Bacteroidota</taxon>
        <taxon>Bacteroidia</taxon>
        <taxon>Bacteroidales</taxon>
        <taxon>Bacteroidaceae</taxon>
        <taxon>Bacteroides</taxon>
    </lineage>
</organism>
<dbReference type="Gene3D" id="2.60.40.1740">
    <property type="entry name" value="hypothetical protein (bacova_03559)"/>
    <property type="match status" value="1"/>
</dbReference>
<dbReference type="OrthoDB" id="2582440at2"/>
<dbReference type="STRING" id="679937.Bcop_1060"/>
<dbReference type="InterPro" id="IPR017853">
    <property type="entry name" value="GH"/>
</dbReference>
<protein>
    <submittedName>
        <fullName evidence="3">Mannosyl-glycoprotein endo-beta-N-acetylglucosaminidase</fullName>
        <ecNumber evidence="3">3.2.1.96</ecNumber>
    </submittedName>
</protein>
<evidence type="ECO:0000313" key="3">
    <source>
        <dbReference type="EMBL" id="EGJ71267.1"/>
    </source>
</evidence>
<dbReference type="EC" id="3.2.1.96" evidence="3"/>
<dbReference type="GO" id="GO:0033925">
    <property type="term" value="F:mannosyl-glycoprotein endo-beta-N-acetylglucosaminidase activity"/>
    <property type="evidence" value="ECO:0007669"/>
    <property type="project" value="UniProtKB-EC"/>
</dbReference>
<accession>F3ZTN6</accession>
<evidence type="ECO:0000256" key="1">
    <source>
        <dbReference type="SAM" id="SignalP"/>
    </source>
</evidence>
<sequence>MIQYKNIHKLFASILLCSGVFFGACSNDDIVATPVNEEKYETTDLPVAYTINANGKATNSSIELRNEVETELFLKLNKETVMPVEAEFYYNEAILNKYNEVKGTKYIAFPEELLTFSEEGKVMVESGKDISAALKLNLKTGKDLNAEETYVIPVSAKTTSKEVKVSKATDYMIFVRDLTTMPDAAKESGIKIISCMEVNDTNPLNNLNFTLKESGKPLVDIVILFSGNINYNPETGKVFNHNNPNVQHLLDNREKYLKPLQDRGMKVVLGILGNHDVAGVANLADETAKAFAQELKAVCDAYHLDGIFWDDEYSKYPDGTPGFERNGPSRLVYETKQAMPDKLNMVYAYGSTGYLSPVDGVQPGDYIDWAVDDYGGYASGSYPGIKNEQWSVYSQEYNLGRNLITSASRLMRIVNDGYKGHMIFAMDPNRSNVNSQIRSMQAIAEAFYNDELVVDNKFHKKDW</sequence>
<dbReference type="AlphaFoldDB" id="F3ZTN6"/>
<feature type="signal peptide" evidence="1">
    <location>
        <begin position="1"/>
        <end position="23"/>
    </location>
</feature>
<dbReference type="Gene3D" id="3.20.20.80">
    <property type="entry name" value="Glycosidases"/>
    <property type="match status" value="1"/>
</dbReference>
<name>F3ZTN6_9BACE</name>
<feature type="chain" id="PRO_5003304038" evidence="1">
    <location>
        <begin position="24"/>
        <end position="463"/>
    </location>
</feature>